<dbReference type="Proteomes" id="UP000003022">
    <property type="component" value="Unassembled WGS sequence"/>
</dbReference>
<evidence type="ECO:0000256" key="1">
    <source>
        <dbReference type="SAM" id="MobiDB-lite"/>
    </source>
</evidence>
<evidence type="ECO:0000313" key="2">
    <source>
        <dbReference type="EMBL" id="EGG44695.1"/>
    </source>
</evidence>
<organism evidence="2 3">
    <name type="scientific">Streptomyces griseoaurantiacus M045</name>
    <dbReference type="NCBI Taxonomy" id="996637"/>
    <lineage>
        <taxon>Bacteria</taxon>
        <taxon>Bacillati</taxon>
        <taxon>Actinomycetota</taxon>
        <taxon>Actinomycetes</taxon>
        <taxon>Kitasatosporales</taxon>
        <taxon>Streptomycetaceae</taxon>
        <taxon>Streptomyces</taxon>
        <taxon>Streptomyces aurantiacus group</taxon>
    </lineage>
</organism>
<reference evidence="2 3" key="1">
    <citation type="journal article" date="2011" name="J. Bacteriol.">
        <title>Draft genome sequence of the marine bacterium Streptomyces griseoaurantiacus M045, which produces novel manumycin-type antibiotics with a pABA core component.</title>
        <authorList>
            <person name="Li F."/>
            <person name="Jiang P."/>
            <person name="Zheng H."/>
            <person name="Wang S."/>
            <person name="Zhao G."/>
            <person name="Qin S."/>
            <person name="Liu Z."/>
        </authorList>
    </citation>
    <scope>NUCLEOTIDE SEQUENCE [LARGE SCALE GENOMIC DNA]</scope>
    <source>
        <strain evidence="2 3">M045</strain>
    </source>
</reference>
<keyword evidence="3" id="KW-1185">Reference proteome</keyword>
<feature type="region of interest" description="Disordered" evidence="1">
    <location>
        <begin position="1"/>
        <end position="43"/>
    </location>
</feature>
<gene>
    <name evidence="2" type="ORF">SGM_4747</name>
</gene>
<dbReference type="EMBL" id="AEYX01000042">
    <property type="protein sequence ID" value="EGG44695.1"/>
    <property type="molecule type" value="Genomic_DNA"/>
</dbReference>
<evidence type="ECO:0000313" key="3">
    <source>
        <dbReference type="Proteomes" id="UP000003022"/>
    </source>
</evidence>
<protein>
    <submittedName>
        <fullName evidence="2">Uncharacterized protein</fullName>
    </submittedName>
</protein>
<name>F3NNN3_9ACTN</name>
<comment type="caution">
    <text evidence="2">The sequence shown here is derived from an EMBL/GenBank/DDBJ whole genome shotgun (WGS) entry which is preliminary data.</text>
</comment>
<sequence length="43" mass="4444">MTEAGGPWDHRGVDGTAAPGNPTARPDVDTSDGGCRRHLIPTT</sequence>
<accession>F3NNN3</accession>
<dbReference type="AlphaFoldDB" id="F3NNN3"/>
<dbReference type="STRING" id="996637.SGM_4747"/>
<proteinExistence type="predicted"/>